<keyword evidence="1" id="KW-0812">Transmembrane</keyword>
<organism evidence="2 3">
    <name type="scientific">Bimuria novae-zelandiae CBS 107.79</name>
    <dbReference type="NCBI Taxonomy" id="1447943"/>
    <lineage>
        <taxon>Eukaryota</taxon>
        <taxon>Fungi</taxon>
        <taxon>Dikarya</taxon>
        <taxon>Ascomycota</taxon>
        <taxon>Pezizomycotina</taxon>
        <taxon>Dothideomycetes</taxon>
        <taxon>Pleosporomycetidae</taxon>
        <taxon>Pleosporales</taxon>
        <taxon>Massarineae</taxon>
        <taxon>Didymosphaeriaceae</taxon>
        <taxon>Bimuria</taxon>
    </lineage>
</organism>
<evidence type="ECO:0000256" key="1">
    <source>
        <dbReference type="SAM" id="Phobius"/>
    </source>
</evidence>
<keyword evidence="3" id="KW-1185">Reference proteome</keyword>
<accession>A0A6A5UQR6</accession>
<dbReference type="Proteomes" id="UP000800036">
    <property type="component" value="Unassembled WGS sequence"/>
</dbReference>
<reference evidence="2" key="1">
    <citation type="journal article" date="2020" name="Stud. Mycol.">
        <title>101 Dothideomycetes genomes: a test case for predicting lifestyles and emergence of pathogens.</title>
        <authorList>
            <person name="Haridas S."/>
            <person name="Albert R."/>
            <person name="Binder M."/>
            <person name="Bloem J."/>
            <person name="Labutti K."/>
            <person name="Salamov A."/>
            <person name="Andreopoulos B."/>
            <person name="Baker S."/>
            <person name="Barry K."/>
            <person name="Bills G."/>
            <person name="Bluhm B."/>
            <person name="Cannon C."/>
            <person name="Castanera R."/>
            <person name="Culley D."/>
            <person name="Daum C."/>
            <person name="Ezra D."/>
            <person name="Gonzalez J."/>
            <person name="Henrissat B."/>
            <person name="Kuo A."/>
            <person name="Liang C."/>
            <person name="Lipzen A."/>
            <person name="Lutzoni F."/>
            <person name="Magnuson J."/>
            <person name="Mondo S."/>
            <person name="Nolan M."/>
            <person name="Ohm R."/>
            <person name="Pangilinan J."/>
            <person name="Park H.-J."/>
            <person name="Ramirez L."/>
            <person name="Alfaro M."/>
            <person name="Sun H."/>
            <person name="Tritt A."/>
            <person name="Yoshinaga Y."/>
            <person name="Zwiers L.-H."/>
            <person name="Turgeon B."/>
            <person name="Goodwin S."/>
            <person name="Spatafora J."/>
            <person name="Crous P."/>
            <person name="Grigoriev I."/>
        </authorList>
    </citation>
    <scope>NUCLEOTIDE SEQUENCE</scope>
    <source>
        <strain evidence="2">CBS 107.79</strain>
    </source>
</reference>
<protein>
    <submittedName>
        <fullName evidence="2">Uncharacterized protein</fullName>
    </submittedName>
</protein>
<gene>
    <name evidence="2" type="ORF">BU23DRAFT_33003</name>
</gene>
<name>A0A6A5UQR6_9PLEO</name>
<feature type="transmembrane region" description="Helical" evidence="1">
    <location>
        <begin position="21"/>
        <end position="44"/>
    </location>
</feature>
<proteinExistence type="predicted"/>
<dbReference type="AlphaFoldDB" id="A0A6A5UQR6"/>
<evidence type="ECO:0000313" key="2">
    <source>
        <dbReference type="EMBL" id="KAF1965266.1"/>
    </source>
</evidence>
<keyword evidence="1" id="KW-1133">Transmembrane helix</keyword>
<evidence type="ECO:0000313" key="3">
    <source>
        <dbReference type="Proteomes" id="UP000800036"/>
    </source>
</evidence>
<keyword evidence="1" id="KW-0472">Membrane</keyword>
<dbReference type="EMBL" id="ML976765">
    <property type="protein sequence ID" value="KAF1965266.1"/>
    <property type="molecule type" value="Genomic_DNA"/>
</dbReference>
<sequence length="85" mass="9769">MANMRVLRITPTSLGRLPFSCTAYSREIFLTSLPIMILGFFAIWRMTHVAFVLDDIYFLFALPVRYQFCILSFADRFGSAFPSTS</sequence>